<keyword evidence="2" id="KW-1003">Cell membrane</keyword>
<name>A0A9Q8X3Q2_9GAMM</name>
<dbReference type="PANTHER" id="PTHR22926:SF3">
    <property type="entry name" value="UNDECAPRENYL-PHOSPHATE ALPHA-N-ACETYLGLUCOSAMINYL 1-PHOSPHATE TRANSFERASE"/>
    <property type="match status" value="1"/>
</dbReference>
<evidence type="ECO:0000313" key="10">
    <source>
        <dbReference type="Proteomes" id="UP001056381"/>
    </source>
</evidence>
<protein>
    <submittedName>
        <fullName evidence="9">Undecaprenyl/decaprenyl-phosphate alpha-N-acetylglucosaminyl 1-phosphate transferase</fullName>
    </submittedName>
</protein>
<evidence type="ECO:0000256" key="2">
    <source>
        <dbReference type="ARBA" id="ARBA00022475"/>
    </source>
</evidence>
<feature type="transmembrane region" description="Helical" evidence="8">
    <location>
        <begin position="288"/>
        <end position="311"/>
    </location>
</feature>
<keyword evidence="7" id="KW-0460">Magnesium</keyword>
<accession>A0A9Q8X3Q2</accession>
<keyword evidence="3 9" id="KW-0808">Transferase</keyword>
<keyword evidence="5 8" id="KW-1133">Transmembrane helix</keyword>
<sequence length="345" mass="39390">MTVFLISLFVASSLIFLDMFLVRAGIKNLRESPQTLHKQSVSRFGGIAIFLSLLIASNISNESEYEFLRNLLLCTSPVFLVGFIDDMKISIPPFVRLMLIIPSSLLCYYFLGTKAESLEIPFIDLLFQYEIFVIIFICIALSGMINAFNMLDGINGLLLLFCLSTCISIIVFPQSSTSLEFYYYLVALFSSILGIFILNFPLGRIFLGDGGAYFLGAAISVGLIKYYQSNDLSPWYVLLMLIYPLTDVIFSIARRIISKYSALEPDNKHLHHLIYRRVKKMSFSSENLNHSLVTLLTFVLYFPFLLGANYFSQDTSMLQILCLIFFMFYLFIYFLLAPKDFFSKT</sequence>
<dbReference type="EMBL" id="CP097966">
    <property type="protein sequence ID" value="URQ62913.1"/>
    <property type="molecule type" value="Genomic_DNA"/>
</dbReference>
<evidence type="ECO:0000313" key="9">
    <source>
        <dbReference type="EMBL" id="URQ62913.1"/>
    </source>
</evidence>
<comment type="subcellular location">
    <subcellularLocation>
        <location evidence="1">Cell membrane</location>
        <topology evidence="1">Multi-pass membrane protein</topology>
    </subcellularLocation>
</comment>
<feature type="transmembrane region" description="Helical" evidence="8">
    <location>
        <begin position="44"/>
        <end position="61"/>
    </location>
</feature>
<dbReference type="Proteomes" id="UP001056381">
    <property type="component" value="Chromosome"/>
</dbReference>
<feature type="transmembrane region" description="Helical" evidence="8">
    <location>
        <begin position="131"/>
        <end position="149"/>
    </location>
</feature>
<feature type="transmembrane region" description="Helical" evidence="8">
    <location>
        <begin position="93"/>
        <end position="111"/>
    </location>
</feature>
<comment type="cofactor">
    <cofactor evidence="7">
        <name>Mg(2+)</name>
        <dbReference type="ChEBI" id="CHEBI:18420"/>
    </cofactor>
</comment>
<keyword evidence="7" id="KW-0479">Metal-binding</keyword>
<evidence type="ECO:0000256" key="5">
    <source>
        <dbReference type="ARBA" id="ARBA00022989"/>
    </source>
</evidence>
<keyword evidence="10" id="KW-1185">Reference proteome</keyword>
<feature type="transmembrane region" description="Helical" evidence="8">
    <location>
        <begin position="156"/>
        <end position="175"/>
    </location>
</feature>
<dbReference type="InterPro" id="IPR000715">
    <property type="entry name" value="Glycosyl_transferase_4"/>
</dbReference>
<feature type="transmembrane region" description="Helical" evidence="8">
    <location>
        <begin position="181"/>
        <end position="200"/>
    </location>
</feature>
<evidence type="ECO:0000256" key="1">
    <source>
        <dbReference type="ARBA" id="ARBA00004651"/>
    </source>
</evidence>
<feature type="transmembrane region" description="Helical" evidence="8">
    <location>
        <begin position="212"/>
        <end position="228"/>
    </location>
</feature>
<feature type="binding site" evidence="7">
    <location>
        <position position="209"/>
    </location>
    <ligand>
        <name>Mg(2+)</name>
        <dbReference type="ChEBI" id="CHEBI:18420"/>
    </ligand>
</feature>
<proteinExistence type="predicted"/>
<evidence type="ECO:0000256" key="3">
    <source>
        <dbReference type="ARBA" id="ARBA00022679"/>
    </source>
</evidence>
<gene>
    <name evidence="9" type="ORF">M9B40_04105</name>
</gene>
<dbReference type="PANTHER" id="PTHR22926">
    <property type="entry name" value="PHOSPHO-N-ACETYLMURAMOYL-PENTAPEPTIDE-TRANSFERASE"/>
    <property type="match status" value="1"/>
</dbReference>
<evidence type="ECO:0000256" key="8">
    <source>
        <dbReference type="SAM" id="Phobius"/>
    </source>
</evidence>
<dbReference type="GO" id="GO:0071555">
    <property type="term" value="P:cell wall organization"/>
    <property type="evidence" value="ECO:0007669"/>
    <property type="project" value="TreeGrafter"/>
</dbReference>
<dbReference type="GO" id="GO:0005886">
    <property type="term" value="C:plasma membrane"/>
    <property type="evidence" value="ECO:0007669"/>
    <property type="project" value="UniProtKB-SubCell"/>
</dbReference>
<dbReference type="GO" id="GO:0016780">
    <property type="term" value="F:phosphotransferase activity, for other substituted phosphate groups"/>
    <property type="evidence" value="ECO:0007669"/>
    <property type="project" value="InterPro"/>
</dbReference>
<keyword evidence="6 8" id="KW-0472">Membrane</keyword>
<keyword evidence="4 8" id="KW-0812">Transmembrane</keyword>
<feature type="transmembrane region" description="Helical" evidence="8">
    <location>
        <begin position="317"/>
        <end position="336"/>
    </location>
</feature>
<reference evidence="9" key="1">
    <citation type="submission" date="2022-05" db="EMBL/GenBank/DDBJ databases">
        <title>Single-amplified genomics reveal most streamlined microbe among free-living bacteria.</title>
        <authorList>
            <person name="Roda-Garcia J."/>
            <person name="Haro-Moreno J.M."/>
            <person name="Rodriguez-Valera F."/>
            <person name="Almagro-Moreno S."/>
            <person name="Lopez-Perez M."/>
        </authorList>
    </citation>
    <scope>NUCLEOTIDE SEQUENCE</scope>
    <source>
        <strain evidence="9">TMED112-D2-2</strain>
    </source>
</reference>
<dbReference type="CDD" id="cd06853">
    <property type="entry name" value="GT_WecA_like"/>
    <property type="match status" value="1"/>
</dbReference>
<feature type="transmembrane region" description="Helical" evidence="8">
    <location>
        <begin position="6"/>
        <end position="24"/>
    </location>
</feature>
<evidence type="ECO:0000256" key="6">
    <source>
        <dbReference type="ARBA" id="ARBA00023136"/>
    </source>
</evidence>
<dbReference type="Pfam" id="PF00953">
    <property type="entry name" value="Glycos_transf_4"/>
    <property type="match status" value="1"/>
</dbReference>
<evidence type="ECO:0000256" key="7">
    <source>
        <dbReference type="PIRSR" id="PIRSR600715-1"/>
    </source>
</evidence>
<dbReference type="GO" id="GO:0044038">
    <property type="term" value="P:cell wall macromolecule biosynthetic process"/>
    <property type="evidence" value="ECO:0007669"/>
    <property type="project" value="TreeGrafter"/>
</dbReference>
<dbReference type="GO" id="GO:0009103">
    <property type="term" value="P:lipopolysaccharide biosynthetic process"/>
    <property type="evidence" value="ECO:0007669"/>
    <property type="project" value="TreeGrafter"/>
</dbReference>
<feature type="binding site" evidence="7">
    <location>
        <position position="149"/>
    </location>
    <ligand>
        <name>Mg(2+)</name>
        <dbReference type="ChEBI" id="CHEBI:18420"/>
    </ligand>
</feature>
<evidence type="ECO:0000256" key="4">
    <source>
        <dbReference type="ARBA" id="ARBA00022692"/>
    </source>
</evidence>
<feature type="transmembrane region" description="Helical" evidence="8">
    <location>
        <begin position="234"/>
        <end position="253"/>
    </location>
</feature>
<dbReference type="AlphaFoldDB" id="A0A9Q8X3Q2"/>
<organism evidence="9 10">
    <name type="scientific">SAR86 cluster bacterium</name>
    <dbReference type="NCBI Taxonomy" id="2030880"/>
    <lineage>
        <taxon>Bacteria</taxon>
        <taxon>Pseudomonadati</taxon>
        <taxon>Pseudomonadota</taxon>
        <taxon>Gammaproteobacteria</taxon>
        <taxon>SAR86 cluster</taxon>
    </lineage>
</organism>
<feature type="transmembrane region" description="Helical" evidence="8">
    <location>
        <begin position="67"/>
        <end position="84"/>
    </location>
</feature>
<dbReference type="GO" id="GO:0046872">
    <property type="term" value="F:metal ion binding"/>
    <property type="evidence" value="ECO:0007669"/>
    <property type="project" value="UniProtKB-KW"/>
</dbReference>